<comment type="caution">
    <text evidence="1">The sequence shown here is derived from an EMBL/GenBank/DDBJ whole genome shotgun (WGS) entry which is preliminary data.</text>
</comment>
<gene>
    <name evidence="1" type="ORF">EV44_g4169</name>
</gene>
<proteinExistence type="predicted"/>
<reference evidence="1 2" key="1">
    <citation type="journal article" date="2014" name="BMC Genomics">
        <title>Adaptive genomic structural variation in the grape powdery mildew pathogen, Erysiphe necator.</title>
        <authorList>
            <person name="Jones L."/>
            <person name="Riaz S."/>
            <person name="Morales-Cruz A."/>
            <person name="Amrine K.C."/>
            <person name="McGuire B."/>
            <person name="Gubler W.D."/>
            <person name="Walker M.A."/>
            <person name="Cantu D."/>
        </authorList>
    </citation>
    <scope>NUCLEOTIDE SEQUENCE [LARGE SCALE GENOMIC DNA]</scope>
    <source>
        <strain evidence="2">c</strain>
    </source>
</reference>
<evidence type="ECO:0000313" key="1">
    <source>
        <dbReference type="EMBL" id="KHJ33802.1"/>
    </source>
</evidence>
<protein>
    <submittedName>
        <fullName evidence="1">Putative eka-like protein</fullName>
    </submittedName>
</protein>
<organism evidence="1 2">
    <name type="scientific">Uncinula necator</name>
    <name type="common">Grape powdery mildew</name>
    <dbReference type="NCBI Taxonomy" id="52586"/>
    <lineage>
        <taxon>Eukaryota</taxon>
        <taxon>Fungi</taxon>
        <taxon>Dikarya</taxon>
        <taxon>Ascomycota</taxon>
        <taxon>Pezizomycotina</taxon>
        <taxon>Leotiomycetes</taxon>
        <taxon>Erysiphales</taxon>
        <taxon>Erysiphaceae</taxon>
        <taxon>Erysiphe</taxon>
    </lineage>
</organism>
<evidence type="ECO:0000313" key="2">
    <source>
        <dbReference type="Proteomes" id="UP000030854"/>
    </source>
</evidence>
<keyword evidence="2" id="KW-1185">Reference proteome</keyword>
<sequence length="316" mass="35012">MARRKLGKHKSTKAAPTEKRLFVRLPLKHEWRKLSPAGIREVIVNKLAISPSLFGKIKPVDSGFALSPCRTEARENILNAGNGLFLSGAKLEPATNSIPVILPTVPLSIQKVQGQIEVSSSMLIEEIERASSIQLAHVKLFVRNKAEAPHRTWMAYFSKTPRIGFRVFDESGIARPFKKQQSIEFCKRYNGNHLTKNCTRVPPCGNCGFTNHSEELCMAATKCRNCGGPHRSDSRRCLARPTRLGAPTKEQMKTFRQVGEREYQAVLRAKVAEESANSAENINIDLTCSQDPEVDGDIKNIPASPIENSTGDAIHS</sequence>
<dbReference type="AlphaFoldDB" id="A0A0B1P568"/>
<dbReference type="Proteomes" id="UP000030854">
    <property type="component" value="Unassembled WGS sequence"/>
</dbReference>
<dbReference type="HOGENOM" id="CLU_018153_4_0_1"/>
<dbReference type="EMBL" id="JNVN01001229">
    <property type="protein sequence ID" value="KHJ33802.1"/>
    <property type="molecule type" value="Genomic_DNA"/>
</dbReference>
<accession>A0A0B1P568</accession>
<dbReference type="STRING" id="52586.A0A0B1P568"/>
<name>A0A0B1P568_UNCNE</name>